<feature type="transmembrane region" description="Helical" evidence="1">
    <location>
        <begin position="51"/>
        <end position="72"/>
    </location>
</feature>
<dbReference type="AlphaFoldDB" id="A0A1H1YJS7"/>
<dbReference type="OrthoDB" id="6196761at2"/>
<feature type="transmembrane region" description="Helical" evidence="1">
    <location>
        <begin position="22"/>
        <end position="42"/>
    </location>
</feature>
<feature type="transmembrane region" description="Helical" evidence="1">
    <location>
        <begin position="84"/>
        <end position="104"/>
    </location>
</feature>
<dbReference type="Pfam" id="PF11872">
    <property type="entry name" value="DUF3392"/>
    <property type="match status" value="1"/>
</dbReference>
<dbReference type="RefSeq" id="WP_090351375.1">
    <property type="nucleotide sequence ID" value="NZ_LT629751.1"/>
</dbReference>
<dbReference type="InterPro" id="IPR021813">
    <property type="entry name" value="DUF3392"/>
</dbReference>
<evidence type="ECO:0000256" key="1">
    <source>
        <dbReference type="SAM" id="Phobius"/>
    </source>
</evidence>
<keyword evidence="1" id="KW-0812">Transmembrane</keyword>
<reference evidence="3" key="1">
    <citation type="submission" date="2016-10" db="EMBL/GenBank/DDBJ databases">
        <authorList>
            <person name="Varghese N."/>
            <person name="Submissions S."/>
        </authorList>
    </citation>
    <scope>NUCLEOTIDE SEQUENCE [LARGE SCALE GENOMIC DNA]</scope>
    <source>
        <strain evidence="3">KCTC 32247</strain>
    </source>
</reference>
<dbReference type="STRING" id="1392877.SAMN05216221_3829"/>
<evidence type="ECO:0000313" key="3">
    <source>
        <dbReference type="Proteomes" id="UP000243359"/>
    </source>
</evidence>
<dbReference type="Proteomes" id="UP000243359">
    <property type="component" value="Chromosome I"/>
</dbReference>
<evidence type="ECO:0008006" key="4">
    <source>
        <dbReference type="Google" id="ProtNLM"/>
    </source>
</evidence>
<protein>
    <recommendedName>
        <fullName evidence="4">DUF3392 domain-containing protein</fullName>
    </recommendedName>
</protein>
<evidence type="ECO:0000313" key="2">
    <source>
        <dbReference type="EMBL" id="SDT21788.1"/>
    </source>
</evidence>
<gene>
    <name evidence="2" type="ORF">SAMN05216221_3829</name>
</gene>
<name>A0A1H1YJS7_9PSED</name>
<organism evidence="2 3">
    <name type="scientific">Pseudomonas oryzae</name>
    <dbReference type="NCBI Taxonomy" id="1392877"/>
    <lineage>
        <taxon>Bacteria</taxon>
        <taxon>Pseudomonadati</taxon>
        <taxon>Pseudomonadota</taxon>
        <taxon>Gammaproteobacteria</taxon>
        <taxon>Pseudomonadales</taxon>
        <taxon>Pseudomonadaceae</taxon>
        <taxon>Pseudomonas</taxon>
    </lineage>
</organism>
<keyword evidence="3" id="KW-1185">Reference proteome</keyword>
<keyword evidence="1" id="KW-0472">Membrane</keyword>
<proteinExistence type="predicted"/>
<accession>A0A1H1YJS7</accession>
<keyword evidence="1" id="KW-1133">Transmembrane helix</keyword>
<dbReference type="EMBL" id="LT629751">
    <property type="protein sequence ID" value="SDT21788.1"/>
    <property type="molecule type" value="Genomic_DNA"/>
</dbReference>
<sequence>MDLLLDLFTTLSRWCRSHLDEIALAVVAALLVLFGPLVNAWLQRQVGSLNFVFRTLLFILLCAIGYGMLIVHATPWLAKGLAQLNNYTLAPALLLVFIGIGVIAERR</sequence>